<dbReference type="Proteomes" id="UP001213000">
    <property type="component" value="Unassembled WGS sequence"/>
</dbReference>
<accession>A0AAD5VJV9</accession>
<organism evidence="2 3">
    <name type="scientific">Leucocoprinus birnbaumii</name>
    <dbReference type="NCBI Taxonomy" id="56174"/>
    <lineage>
        <taxon>Eukaryota</taxon>
        <taxon>Fungi</taxon>
        <taxon>Dikarya</taxon>
        <taxon>Basidiomycota</taxon>
        <taxon>Agaricomycotina</taxon>
        <taxon>Agaricomycetes</taxon>
        <taxon>Agaricomycetidae</taxon>
        <taxon>Agaricales</taxon>
        <taxon>Agaricineae</taxon>
        <taxon>Agaricaceae</taxon>
        <taxon>Leucocoprinus</taxon>
    </lineage>
</organism>
<proteinExistence type="predicted"/>
<dbReference type="AlphaFoldDB" id="A0AAD5VJV9"/>
<evidence type="ECO:0000313" key="3">
    <source>
        <dbReference type="Proteomes" id="UP001213000"/>
    </source>
</evidence>
<sequence>MDAALPLVEACDSMDIQLAYRVSLDDDNQALVAHIPYGCVFLRRISIREVPRLRVSGLVLPVKSFKFWFRGLDCEQVQNKYQTAGIIDRRVISLQRSTMSKRPLTLPYVSKTGAPEPDLFDTAGDVKLPGPAYDDGSDLEAEEPEGFEIEKQPLDARLSHLWRQFVSDVTSKSPAPRKRTEPSYLKITEDQRTSASEEMYKNIRLDKIFRCVYYKIGSKEDWRASFDCMFPPVGFQTSSSIQSYPTCQYFKTWMRMLEDNRYSGKEIEKIREIFFDRVFKWTWMPRAEADRMWPTSVAKPSKDRLIQWPLSERRSPAPQILLHLGDKPLFGPVGGVDEDEDEDEDEDVDVDVNVEMRDVAYHRREEEEESD</sequence>
<keyword evidence="3" id="KW-1185">Reference proteome</keyword>
<feature type="compositionally biased region" description="Acidic residues" evidence="1">
    <location>
        <begin position="336"/>
        <end position="351"/>
    </location>
</feature>
<gene>
    <name evidence="2" type="ORF">NP233_g12541</name>
</gene>
<protein>
    <submittedName>
        <fullName evidence="2">Uncharacterized protein</fullName>
    </submittedName>
</protein>
<evidence type="ECO:0000256" key="1">
    <source>
        <dbReference type="SAM" id="MobiDB-lite"/>
    </source>
</evidence>
<name>A0AAD5VJV9_9AGAR</name>
<feature type="region of interest" description="Disordered" evidence="1">
    <location>
        <begin position="332"/>
        <end position="351"/>
    </location>
</feature>
<evidence type="ECO:0000313" key="2">
    <source>
        <dbReference type="EMBL" id="KAJ3553896.1"/>
    </source>
</evidence>
<dbReference type="EMBL" id="JANIEX010001853">
    <property type="protein sequence ID" value="KAJ3553896.1"/>
    <property type="molecule type" value="Genomic_DNA"/>
</dbReference>
<comment type="caution">
    <text evidence="2">The sequence shown here is derived from an EMBL/GenBank/DDBJ whole genome shotgun (WGS) entry which is preliminary data.</text>
</comment>
<reference evidence="2" key="1">
    <citation type="submission" date="2022-07" db="EMBL/GenBank/DDBJ databases">
        <title>Genome Sequence of Leucocoprinus birnbaumii.</title>
        <authorList>
            <person name="Buettner E."/>
        </authorList>
    </citation>
    <scope>NUCLEOTIDE SEQUENCE</scope>
    <source>
        <strain evidence="2">VT141</strain>
    </source>
</reference>